<evidence type="ECO:0000256" key="2">
    <source>
        <dbReference type="ARBA" id="ARBA00012572"/>
    </source>
</evidence>
<protein>
    <recommendedName>
        <fullName evidence="2">phosphoribosylanthranilate isomerase</fullName>
        <ecNumber evidence="2">5.3.1.24</ecNumber>
    </recommendedName>
</protein>
<accession>A0A382MWJ5</accession>
<name>A0A382MWJ5_9ZZZZ</name>
<dbReference type="Gene3D" id="3.20.20.70">
    <property type="entry name" value="Aldolase class I"/>
    <property type="match status" value="1"/>
</dbReference>
<comment type="pathway">
    <text evidence="1">Amino-acid biosynthesis; L-tryptophan biosynthesis; L-tryptophan from chorismate: step 3/5.</text>
</comment>
<dbReference type="InterPro" id="IPR001240">
    <property type="entry name" value="PRAI_dom"/>
</dbReference>
<dbReference type="EC" id="5.3.1.24" evidence="2"/>
<dbReference type="InterPro" id="IPR013785">
    <property type="entry name" value="Aldolase_TIM"/>
</dbReference>
<evidence type="ECO:0000256" key="6">
    <source>
        <dbReference type="ARBA" id="ARBA00023235"/>
    </source>
</evidence>
<dbReference type="GO" id="GO:0000162">
    <property type="term" value="P:L-tryptophan biosynthetic process"/>
    <property type="evidence" value="ECO:0007669"/>
    <property type="project" value="UniProtKB-UniPathway"/>
</dbReference>
<evidence type="ECO:0000256" key="4">
    <source>
        <dbReference type="ARBA" id="ARBA00022822"/>
    </source>
</evidence>
<keyword evidence="4" id="KW-0822">Tryptophan biosynthesis</keyword>
<keyword evidence="3" id="KW-0028">Amino-acid biosynthesis</keyword>
<proteinExistence type="predicted"/>
<dbReference type="CDD" id="cd00405">
    <property type="entry name" value="PRAI"/>
    <property type="match status" value="1"/>
</dbReference>
<dbReference type="UniPathway" id="UPA00035">
    <property type="reaction ID" value="UER00042"/>
</dbReference>
<dbReference type="AlphaFoldDB" id="A0A382MWJ5"/>
<reference evidence="8" key="1">
    <citation type="submission" date="2018-05" db="EMBL/GenBank/DDBJ databases">
        <authorList>
            <person name="Lanie J.A."/>
            <person name="Ng W.-L."/>
            <person name="Kazmierczak K.M."/>
            <person name="Andrzejewski T.M."/>
            <person name="Davidsen T.M."/>
            <person name="Wayne K.J."/>
            <person name="Tettelin H."/>
            <person name="Glass J.I."/>
            <person name="Rusch D."/>
            <person name="Podicherti R."/>
            <person name="Tsui H.-C.T."/>
            <person name="Winkler M.E."/>
        </authorList>
    </citation>
    <scope>NUCLEOTIDE SEQUENCE</scope>
</reference>
<dbReference type="PANTHER" id="PTHR42894:SF1">
    <property type="entry name" value="N-(5'-PHOSPHORIBOSYL)ANTHRANILATE ISOMERASE"/>
    <property type="match status" value="1"/>
</dbReference>
<dbReference type="InterPro" id="IPR011060">
    <property type="entry name" value="RibuloseP-bd_barrel"/>
</dbReference>
<dbReference type="InterPro" id="IPR044643">
    <property type="entry name" value="TrpF_fam"/>
</dbReference>
<evidence type="ECO:0000256" key="3">
    <source>
        <dbReference type="ARBA" id="ARBA00022605"/>
    </source>
</evidence>
<keyword evidence="6" id="KW-0413">Isomerase</keyword>
<sequence length="194" mass="22692">MNYIVEHPYPPQFIGFITNYRKSKRYVEFEKLKKLINIDKKGINFVSVLVNPDDEILEKIKDLNFDYYQLYDVSPEKTKIIKEKYKVKIITALTIENKNDVEKYKKFNSISEIILFDSKGYEKSAGFDHRLLNNVPTSVNKMLAGNIRYDDKLDKYSKITDIIDISGSLETSGEKDISKIKIFLENISKIKNEN</sequence>
<dbReference type="SUPFAM" id="SSF51366">
    <property type="entry name" value="Ribulose-phoshate binding barrel"/>
    <property type="match status" value="1"/>
</dbReference>
<gene>
    <name evidence="8" type="ORF">METZ01_LOCUS306178</name>
</gene>
<dbReference type="GO" id="GO:0004640">
    <property type="term" value="F:phosphoribosylanthranilate isomerase activity"/>
    <property type="evidence" value="ECO:0007669"/>
    <property type="project" value="UniProtKB-EC"/>
</dbReference>
<evidence type="ECO:0000259" key="7">
    <source>
        <dbReference type="Pfam" id="PF00697"/>
    </source>
</evidence>
<dbReference type="EMBL" id="UINC01096442">
    <property type="protein sequence ID" value="SVC53324.1"/>
    <property type="molecule type" value="Genomic_DNA"/>
</dbReference>
<evidence type="ECO:0000256" key="5">
    <source>
        <dbReference type="ARBA" id="ARBA00023141"/>
    </source>
</evidence>
<keyword evidence="5" id="KW-0057">Aromatic amino acid biosynthesis</keyword>
<feature type="domain" description="N-(5'phosphoribosyl) anthranilate isomerase (PRAI)" evidence="7">
    <location>
        <begin position="20"/>
        <end position="186"/>
    </location>
</feature>
<organism evidence="8">
    <name type="scientific">marine metagenome</name>
    <dbReference type="NCBI Taxonomy" id="408172"/>
    <lineage>
        <taxon>unclassified sequences</taxon>
        <taxon>metagenomes</taxon>
        <taxon>ecological metagenomes</taxon>
    </lineage>
</organism>
<dbReference type="PANTHER" id="PTHR42894">
    <property type="entry name" value="N-(5'-PHOSPHORIBOSYL)ANTHRANILATE ISOMERASE"/>
    <property type="match status" value="1"/>
</dbReference>
<dbReference type="Pfam" id="PF00697">
    <property type="entry name" value="PRAI"/>
    <property type="match status" value="1"/>
</dbReference>
<evidence type="ECO:0000256" key="1">
    <source>
        <dbReference type="ARBA" id="ARBA00004664"/>
    </source>
</evidence>
<evidence type="ECO:0000313" key="8">
    <source>
        <dbReference type="EMBL" id="SVC53324.1"/>
    </source>
</evidence>